<keyword evidence="5 9" id="KW-0812">Transmembrane</keyword>
<keyword evidence="4" id="KW-1003">Cell membrane</keyword>
<evidence type="ECO:0000256" key="2">
    <source>
        <dbReference type="ARBA" id="ARBA00007783"/>
    </source>
</evidence>
<feature type="transmembrane region" description="Helical" evidence="9">
    <location>
        <begin position="71"/>
        <end position="92"/>
    </location>
</feature>
<protein>
    <submittedName>
        <fullName evidence="11">ABC transporter permease</fullName>
    </submittedName>
</protein>
<accession>A0ABT5HJR9</accession>
<comment type="similarity">
    <text evidence="2">Belongs to the ABC-2 integral membrane protein family.</text>
</comment>
<dbReference type="Pfam" id="PF01061">
    <property type="entry name" value="ABC2_membrane"/>
    <property type="match status" value="1"/>
</dbReference>
<evidence type="ECO:0000256" key="7">
    <source>
        <dbReference type="ARBA" id="ARBA00023047"/>
    </source>
</evidence>
<dbReference type="PANTHER" id="PTHR30413">
    <property type="entry name" value="INNER MEMBRANE TRANSPORT PERMEASE"/>
    <property type="match status" value="1"/>
</dbReference>
<dbReference type="EMBL" id="JAQQKV010000002">
    <property type="protein sequence ID" value="MDC7676492.1"/>
    <property type="molecule type" value="Genomic_DNA"/>
</dbReference>
<feature type="domain" description="ABC-2 type transporter transmembrane" evidence="10">
    <location>
        <begin position="45"/>
        <end position="218"/>
    </location>
</feature>
<feature type="transmembrane region" description="Helical" evidence="9">
    <location>
        <begin position="229"/>
        <end position="250"/>
    </location>
</feature>
<comment type="subcellular location">
    <subcellularLocation>
        <location evidence="1">Cell membrane</location>
        <topology evidence="1">Multi-pass membrane protein</topology>
    </subcellularLocation>
</comment>
<keyword evidence="6 9" id="KW-1133">Transmembrane helix</keyword>
<dbReference type="Proteomes" id="UP001218579">
    <property type="component" value="Unassembled WGS sequence"/>
</dbReference>
<keyword evidence="8 9" id="KW-0472">Membrane</keyword>
<dbReference type="RefSeq" id="WP_272744827.1">
    <property type="nucleotide sequence ID" value="NZ_JAQQKV010000002.1"/>
</dbReference>
<reference evidence="11 12" key="1">
    <citation type="submission" date="2023-01" db="EMBL/GenBank/DDBJ databases">
        <title>Novel species of the genus Asticcacaulis isolated from rivers.</title>
        <authorList>
            <person name="Lu H."/>
        </authorList>
    </citation>
    <scope>NUCLEOTIDE SEQUENCE [LARGE SCALE GENOMIC DNA]</scope>
    <source>
        <strain evidence="11 12">LKC15W</strain>
    </source>
</reference>
<evidence type="ECO:0000256" key="1">
    <source>
        <dbReference type="ARBA" id="ARBA00004651"/>
    </source>
</evidence>
<dbReference type="InterPro" id="IPR013525">
    <property type="entry name" value="ABC2_TM"/>
</dbReference>
<keyword evidence="7" id="KW-0625">Polysaccharide transport</keyword>
<evidence type="ECO:0000256" key="3">
    <source>
        <dbReference type="ARBA" id="ARBA00022448"/>
    </source>
</evidence>
<comment type="caution">
    <text evidence="11">The sequence shown here is derived from an EMBL/GenBank/DDBJ whole genome shotgun (WGS) entry which is preliminary data.</text>
</comment>
<organism evidence="11 12">
    <name type="scientific">Asticcacaulis machinosus</name>
    <dbReference type="NCBI Taxonomy" id="2984211"/>
    <lineage>
        <taxon>Bacteria</taxon>
        <taxon>Pseudomonadati</taxon>
        <taxon>Pseudomonadota</taxon>
        <taxon>Alphaproteobacteria</taxon>
        <taxon>Caulobacterales</taxon>
        <taxon>Caulobacteraceae</taxon>
        <taxon>Asticcacaulis</taxon>
    </lineage>
</organism>
<evidence type="ECO:0000259" key="10">
    <source>
        <dbReference type="Pfam" id="PF01061"/>
    </source>
</evidence>
<dbReference type="PANTHER" id="PTHR30413:SF10">
    <property type="entry name" value="CAPSULE POLYSACCHARIDE EXPORT INNER-MEMBRANE PROTEIN CTRC"/>
    <property type="match status" value="1"/>
</dbReference>
<feature type="transmembrane region" description="Helical" evidence="9">
    <location>
        <begin position="113"/>
        <end position="135"/>
    </location>
</feature>
<keyword evidence="12" id="KW-1185">Reference proteome</keyword>
<feature type="transmembrane region" description="Helical" evidence="9">
    <location>
        <begin position="141"/>
        <end position="162"/>
    </location>
</feature>
<evidence type="ECO:0000256" key="6">
    <source>
        <dbReference type="ARBA" id="ARBA00022989"/>
    </source>
</evidence>
<evidence type="ECO:0000256" key="5">
    <source>
        <dbReference type="ARBA" id="ARBA00022692"/>
    </source>
</evidence>
<gene>
    <name evidence="11" type="ORF">PQU98_10145</name>
</gene>
<keyword evidence="7" id="KW-0762">Sugar transport</keyword>
<evidence type="ECO:0000313" key="11">
    <source>
        <dbReference type="EMBL" id="MDC7676492.1"/>
    </source>
</evidence>
<keyword evidence="3" id="KW-0813">Transport</keyword>
<evidence type="ECO:0000256" key="8">
    <source>
        <dbReference type="ARBA" id="ARBA00023136"/>
    </source>
</evidence>
<feature type="transmembrane region" description="Helical" evidence="9">
    <location>
        <begin position="34"/>
        <end position="59"/>
    </location>
</feature>
<evidence type="ECO:0000256" key="4">
    <source>
        <dbReference type="ARBA" id="ARBA00022475"/>
    </source>
</evidence>
<sequence length="258" mass="29298">MNKTIADLIAGSKLYPVWLHQAYYMLSAKYKRTILGTIWIAGNFIASSLAIAVVFGAIFNQDLHETLPYTMQGFLMAGTCMWIITEAPELYVGHAGIIKNHAYPFTYFAFEGVAKMIMLFAHNLIVFYIFMVAMGTVTVPLWPLIPGLILNIVCMLGWGCVVGMMSARFRDLRFLLPSASTLLFFLTPVYWRAETLGSQRWIADINPLYHMIAIVREPFLGRYPAPENWIFVSGVAVTGIVAWFIAFSLFRRRIPFWV</sequence>
<name>A0ABT5HJR9_9CAUL</name>
<feature type="transmembrane region" description="Helical" evidence="9">
    <location>
        <begin position="174"/>
        <end position="191"/>
    </location>
</feature>
<evidence type="ECO:0000256" key="9">
    <source>
        <dbReference type="SAM" id="Phobius"/>
    </source>
</evidence>
<evidence type="ECO:0000313" key="12">
    <source>
        <dbReference type="Proteomes" id="UP001218579"/>
    </source>
</evidence>
<proteinExistence type="inferred from homology"/>